<dbReference type="STRING" id="1851544.ODI_03453"/>
<sequence>MRTSTSPAPHRVVIVGGGAGGLELAAQLGRRFGPQAITLVDARPMHIWKPSLHEAAAGTLDIQQEGLTYLVLAQLNRFSFVLGGLTSVDREARKITVSAVVSPDGEEVVPERVIAYDTLVMAVGSTSNFFGTQGAEAHAVTLDTVEQAERFRLLMLKAMYQLNERRDRDEQAKLNLVIVGAGATGVELAVELYEAGHVVSAYGLRNFKPSRDMVITIIEGGPRILGALPEKISEAAYNRLSQVGVRVETNCRVAEVRPGSVLTGDGREFPADLCMWAAGIKGQPVLDALDLPQNRIGQLEVDARLHTSDPHILALGDCASAPWRDGRSVPARAQAAHQQADYLGKLLGARIRGQAEPQTGYVYEDHGSLVSLGQDAGVGSLMGKLTGRGLFVSGTLARLMYMSLHLMHHKAILGIGRTATLALARLLMKRTQSRVKLH</sequence>
<dbReference type="SUPFAM" id="SSF51905">
    <property type="entry name" value="FAD/NAD(P)-binding domain"/>
    <property type="match status" value="1"/>
</dbReference>
<name>A0A1C3JY06_9BURK</name>
<dbReference type="PANTHER" id="PTHR42913:SF3">
    <property type="entry name" value="64 KDA MITOCHONDRIAL NADH DEHYDROGENASE (EUROFUNG)"/>
    <property type="match status" value="1"/>
</dbReference>
<evidence type="ECO:0000256" key="4">
    <source>
        <dbReference type="ARBA" id="ARBA00022827"/>
    </source>
</evidence>
<keyword evidence="9" id="KW-1185">Reference proteome</keyword>
<dbReference type="OrthoDB" id="9781621at2"/>
<evidence type="ECO:0000256" key="3">
    <source>
        <dbReference type="ARBA" id="ARBA00022630"/>
    </source>
</evidence>
<evidence type="ECO:0000313" key="7">
    <source>
        <dbReference type="EMBL" id="SBT24034.1"/>
    </source>
</evidence>
<evidence type="ECO:0000259" key="6">
    <source>
        <dbReference type="Pfam" id="PF07992"/>
    </source>
</evidence>
<dbReference type="InterPro" id="IPR023753">
    <property type="entry name" value="FAD/NAD-binding_dom"/>
</dbReference>
<dbReference type="EMBL" id="LT907988">
    <property type="protein sequence ID" value="SOE51733.1"/>
    <property type="molecule type" value="Genomic_DNA"/>
</dbReference>
<keyword evidence="5 7" id="KW-0560">Oxidoreductase</keyword>
<comment type="similarity">
    <text evidence="2">Belongs to the NADH dehydrogenase family.</text>
</comment>
<keyword evidence="4" id="KW-0274">FAD</keyword>
<evidence type="ECO:0000256" key="2">
    <source>
        <dbReference type="ARBA" id="ARBA00005272"/>
    </source>
</evidence>
<accession>A0A1C3JY06</accession>
<organism evidence="7 9">
    <name type="scientific">Orrella dioscoreae</name>
    <dbReference type="NCBI Taxonomy" id="1851544"/>
    <lineage>
        <taxon>Bacteria</taxon>
        <taxon>Pseudomonadati</taxon>
        <taxon>Pseudomonadota</taxon>
        <taxon>Betaproteobacteria</taxon>
        <taxon>Burkholderiales</taxon>
        <taxon>Alcaligenaceae</taxon>
        <taxon>Orrella</taxon>
    </lineage>
</organism>
<dbReference type="Gene3D" id="3.50.50.100">
    <property type="match status" value="1"/>
</dbReference>
<dbReference type="RefSeq" id="WP_067749803.1">
    <property type="nucleotide sequence ID" value="NZ_LT907988.1"/>
</dbReference>
<dbReference type="KEGG" id="odi:ODI_R3655"/>
<reference evidence="8 9" key="2">
    <citation type="submission" date="2017-08" db="EMBL/GenBank/DDBJ databases">
        <authorList>
            <person name="de Groot N.N."/>
        </authorList>
    </citation>
    <scope>NUCLEOTIDE SEQUENCE [LARGE SCALE GENOMIC DNA]</scope>
    <source>
        <strain evidence="8">Orrdi1</strain>
    </source>
</reference>
<keyword evidence="3" id="KW-0285">Flavoprotein</keyword>
<evidence type="ECO:0000256" key="1">
    <source>
        <dbReference type="ARBA" id="ARBA00001974"/>
    </source>
</evidence>
<evidence type="ECO:0000313" key="9">
    <source>
        <dbReference type="Proteomes" id="UP000078558"/>
    </source>
</evidence>
<reference evidence="7 9" key="1">
    <citation type="submission" date="2016-06" db="EMBL/GenBank/DDBJ databases">
        <authorList>
            <person name="Kjaerup R.B."/>
            <person name="Dalgaard T.S."/>
            <person name="Juul-Madsen H.R."/>
        </authorList>
    </citation>
    <scope>NUCLEOTIDE SEQUENCE [LARGE SCALE GENOMIC DNA]</scope>
    <source>
        <strain evidence="7">Orrdi1</strain>
    </source>
</reference>
<dbReference type="EC" id="1.6.99.3" evidence="7"/>
<evidence type="ECO:0000313" key="8">
    <source>
        <dbReference type="EMBL" id="SOE51733.1"/>
    </source>
</evidence>
<dbReference type="InterPro" id="IPR051169">
    <property type="entry name" value="NADH-Q_oxidoreductase"/>
</dbReference>
<feature type="domain" description="FAD/NAD(P)-binding" evidence="6">
    <location>
        <begin position="11"/>
        <end position="340"/>
    </location>
</feature>
<evidence type="ECO:0000256" key="5">
    <source>
        <dbReference type="ARBA" id="ARBA00023002"/>
    </source>
</evidence>
<dbReference type="PANTHER" id="PTHR42913">
    <property type="entry name" value="APOPTOSIS-INDUCING FACTOR 1"/>
    <property type="match status" value="1"/>
</dbReference>
<dbReference type="InterPro" id="IPR036188">
    <property type="entry name" value="FAD/NAD-bd_sf"/>
</dbReference>
<dbReference type="EMBL" id="FLRC01000005">
    <property type="protein sequence ID" value="SBT24034.1"/>
    <property type="molecule type" value="Genomic_DNA"/>
</dbReference>
<dbReference type="Pfam" id="PF07992">
    <property type="entry name" value="Pyr_redox_2"/>
    <property type="match status" value="1"/>
</dbReference>
<dbReference type="PRINTS" id="PR00368">
    <property type="entry name" value="FADPNR"/>
</dbReference>
<dbReference type="Proteomes" id="UP000078558">
    <property type="component" value="Chromosome I"/>
</dbReference>
<dbReference type="GO" id="GO:0019646">
    <property type="term" value="P:aerobic electron transport chain"/>
    <property type="evidence" value="ECO:0007669"/>
    <property type="project" value="TreeGrafter"/>
</dbReference>
<gene>
    <name evidence="7" type="ORF">ODI_03453</name>
    <name evidence="8" type="ORF">ODI_R3655</name>
</gene>
<comment type="cofactor">
    <cofactor evidence="1">
        <name>FAD</name>
        <dbReference type="ChEBI" id="CHEBI:57692"/>
    </cofactor>
</comment>
<dbReference type="GO" id="GO:0003955">
    <property type="term" value="F:NAD(P)H dehydrogenase (quinone) activity"/>
    <property type="evidence" value="ECO:0007669"/>
    <property type="project" value="TreeGrafter"/>
</dbReference>
<protein>
    <submittedName>
        <fullName evidence="7">NADH dehydrogenase</fullName>
        <ecNumber evidence="7">1.6.99.3</ecNumber>
    </submittedName>
</protein>
<proteinExistence type="inferred from homology"/>
<dbReference type="PRINTS" id="PR00411">
    <property type="entry name" value="PNDRDTASEI"/>
</dbReference>
<dbReference type="AlphaFoldDB" id="A0A1C3JY06"/>